<organism evidence="1 2">
    <name type="scientific">Nocardioides pinisoli</name>
    <dbReference type="NCBI Taxonomy" id="2950279"/>
    <lineage>
        <taxon>Bacteria</taxon>
        <taxon>Bacillati</taxon>
        <taxon>Actinomycetota</taxon>
        <taxon>Actinomycetes</taxon>
        <taxon>Propionibacteriales</taxon>
        <taxon>Nocardioidaceae</taxon>
        <taxon>Nocardioides</taxon>
    </lineage>
</organism>
<dbReference type="Proteomes" id="UP001204524">
    <property type="component" value="Unassembled WGS sequence"/>
</dbReference>
<keyword evidence="2" id="KW-1185">Reference proteome</keyword>
<proteinExistence type="predicted"/>
<dbReference type="InterPro" id="IPR019639">
    <property type="entry name" value="DUF2505"/>
</dbReference>
<sequence length="155" mass="16534">MKKLTKTLTYDASTDAVGAMLDDAAFREEVLRQQRVVRGSADVDGDVVRIEQVRSAGDVPSFARSFVGDEIVIVQTETWTSATTADLAIAIPGKPGEASGTIGLTEAGGRTTQTVELAVSVRLPLVGGKVESMIVELLGHALDVEHRVGQEWLTR</sequence>
<dbReference type="Pfam" id="PF10698">
    <property type="entry name" value="DUF2505"/>
    <property type="match status" value="1"/>
</dbReference>
<evidence type="ECO:0000313" key="1">
    <source>
        <dbReference type="EMBL" id="MCP3422754.1"/>
    </source>
</evidence>
<accession>A0ABT1KZK0</accession>
<gene>
    <name evidence="1" type="ORF">NCI01_13205</name>
</gene>
<comment type="caution">
    <text evidence="1">The sequence shown here is derived from an EMBL/GenBank/DDBJ whole genome shotgun (WGS) entry which is preliminary data.</text>
</comment>
<name>A0ABT1KZK0_9ACTN</name>
<dbReference type="EMBL" id="JANARS010000005">
    <property type="protein sequence ID" value="MCP3422754.1"/>
    <property type="molecule type" value="Genomic_DNA"/>
</dbReference>
<reference evidence="1 2" key="1">
    <citation type="submission" date="2022-06" db="EMBL/GenBank/DDBJ databases">
        <authorList>
            <person name="So Y."/>
        </authorList>
    </citation>
    <scope>NUCLEOTIDE SEQUENCE [LARGE SCALE GENOMIC DNA]</scope>
    <source>
        <strain evidence="1 2">STR3</strain>
    </source>
</reference>
<protein>
    <submittedName>
        <fullName evidence="1">DUF2505 domain-containing protein</fullName>
    </submittedName>
</protein>
<dbReference type="RefSeq" id="WP_254181947.1">
    <property type="nucleotide sequence ID" value="NZ_JANARS010000005.1"/>
</dbReference>
<evidence type="ECO:0000313" key="2">
    <source>
        <dbReference type="Proteomes" id="UP001204524"/>
    </source>
</evidence>